<evidence type="ECO:0000256" key="1">
    <source>
        <dbReference type="ARBA" id="ARBA00004123"/>
    </source>
</evidence>
<feature type="chain" id="PRO_5043977260" description="Phosphorylated adapter RNA export protein" evidence="12">
    <location>
        <begin position="27"/>
        <end position="294"/>
    </location>
</feature>
<keyword evidence="7" id="KW-0694">RNA-binding</keyword>
<dbReference type="InterPro" id="IPR038092">
    <property type="entry name" value="PHAX_RNA-binding_sf"/>
</dbReference>
<organism evidence="14 15">
    <name type="scientific">Lithospermum erythrorhizon</name>
    <name type="common">Purple gromwell</name>
    <name type="synonym">Lithospermum officinale var. erythrorhizon</name>
    <dbReference type="NCBI Taxonomy" id="34254"/>
    <lineage>
        <taxon>Eukaryota</taxon>
        <taxon>Viridiplantae</taxon>
        <taxon>Streptophyta</taxon>
        <taxon>Embryophyta</taxon>
        <taxon>Tracheophyta</taxon>
        <taxon>Spermatophyta</taxon>
        <taxon>Magnoliopsida</taxon>
        <taxon>eudicotyledons</taxon>
        <taxon>Gunneridae</taxon>
        <taxon>Pentapetalae</taxon>
        <taxon>asterids</taxon>
        <taxon>lamiids</taxon>
        <taxon>Boraginales</taxon>
        <taxon>Boraginaceae</taxon>
        <taxon>Boraginoideae</taxon>
        <taxon>Lithospermeae</taxon>
        <taxon>Lithospermum</taxon>
    </lineage>
</organism>
<keyword evidence="12" id="KW-0732">Signal</keyword>
<evidence type="ECO:0000256" key="10">
    <source>
        <dbReference type="ARBA" id="ARBA00030834"/>
    </source>
</evidence>
<keyword evidence="9" id="KW-0539">Nucleus</keyword>
<dbReference type="InterPro" id="IPR039047">
    <property type="entry name" value="PHAX"/>
</dbReference>
<gene>
    <name evidence="14" type="ORF">LIER_30782</name>
</gene>
<dbReference type="AlphaFoldDB" id="A0AAV3RQU6"/>
<feature type="signal peptide" evidence="12">
    <location>
        <begin position="1"/>
        <end position="26"/>
    </location>
</feature>
<name>A0AAV3RQU6_LITER</name>
<comment type="caution">
    <text evidence="14">The sequence shown here is derived from an EMBL/GenBank/DDBJ whole genome shotgun (WGS) entry which is preliminary data.</text>
</comment>
<evidence type="ECO:0000256" key="3">
    <source>
        <dbReference type="ARBA" id="ARBA00006094"/>
    </source>
</evidence>
<dbReference type="GO" id="GO:0003723">
    <property type="term" value="F:RNA binding"/>
    <property type="evidence" value="ECO:0007669"/>
    <property type="project" value="UniProtKB-KW"/>
</dbReference>
<keyword evidence="6" id="KW-0963">Cytoplasm</keyword>
<comment type="similarity">
    <text evidence="3">Belongs to the PHAX family.</text>
</comment>
<reference evidence="14 15" key="1">
    <citation type="submission" date="2024-01" db="EMBL/GenBank/DDBJ databases">
        <title>The complete chloroplast genome sequence of Lithospermum erythrorhizon: insights into the phylogenetic relationship among Boraginaceae species and the maternal lineages of purple gromwells.</title>
        <authorList>
            <person name="Okada T."/>
            <person name="Watanabe K."/>
        </authorList>
    </citation>
    <scope>NUCLEOTIDE SEQUENCE [LARGE SCALE GENOMIC DNA]</scope>
</reference>
<dbReference type="Proteomes" id="UP001454036">
    <property type="component" value="Unassembled WGS sequence"/>
</dbReference>
<dbReference type="InterPro" id="IPR019385">
    <property type="entry name" value="PHAX_RNA-binding_domain"/>
</dbReference>
<dbReference type="Gene3D" id="1.10.10.1440">
    <property type="entry name" value="PHAX RNA-binding domain"/>
    <property type="match status" value="1"/>
</dbReference>
<dbReference type="Pfam" id="PF10258">
    <property type="entry name" value="PHAX_RNA-bd"/>
    <property type="match status" value="1"/>
</dbReference>
<evidence type="ECO:0000313" key="15">
    <source>
        <dbReference type="Proteomes" id="UP001454036"/>
    </source>
</evidence>
<evidence type="ECO:0000256" key="9">
    <source>
        <dbReference type="ARBA" id="ARBA00023242"/>
    </source>
</evidence>
<keyword evidence="15" id="KW-1185">Reference proteome</keyword>
<evidence type="ECO:0000256" key="5">
    <source>
        <dbReference type="ARBA" id="ARBA00022448"/>
    </source>
</evidence>
<evidence type="ECO:0000256" key="7">
    <source>
        <dbReference type="ARBA" id="ARBA00022884"/>
    </source>
</evidence>
<evidence type="ECO:0000259" key="13">
    <source>
        <dbReference type="Pfam" id="PF10258"/>
    </source>
</evidence>
<dbReference type="GO" id="GO:0005737">
    <property type="term" value="C:cytoplasm"/>
    <property type="evidence" value="ECO:0007669"/>
    <property type="project" value="UniProtKB-SubCell"/>
</dbReference>
<evidence type="ECO:0000256" key="2">
    <source>
        <dbReference type="ARBA" id="ARBA00004496"/>
    </source>
</evidence>
<dbReference type="GO" id="GO:0015031">
    <property type="term" value="P:protein transport"/>
    <property type="evidence" value="ECO:0007669"/>
    <property type="project" value="UniProtKB-KW"/>
</dbReference>
<feature type="compositionally biased region" description="Basic and acidic residues" evidence="11">
    <location>
        <begin position="217"/>
        <end position="238"/>
    </location>
</feature>
<feature type="compositionally biased region" description="Basic residues" evidence="11">
    <location>
        <begin position="87"/>
        <end position="101"/>
    </location>
</feature>
<evidence type="ECO:0000256" key="12">
    <source>
        <dbReference type="SAM" id="SignalP"/>
    </source>
</evidence>
<proteinExistence type="inferred from homology"/>
<sequence>MLHYCLIDFFFNLWIMLRSLVKIMDGGENILDAILYEENADEFGDAEMFDVEEGELVEEELNAGEGDKSVPAVTKENQEPGNGNQNNKKKKKKNRKKKNKIRSGGPEGFDIDLFVIDVCRRLRERKSYLVYAAVGCLGVSALNDLVNEVDAIQACGGQKISGGMRPRTGGGILWNILKTRDSNAYKEIMKKGREFEKQFMHQSIKREPALPSVEQSSHLESDMLKESEMSKAGENHSDVPVKVTCGEKHTSVHDRLRVPVSYSDLLEEENLDDKRVIEGENLLDERPLSSPSVI</sequence>
<evidence type="ECO:0000256" key="11">
    <source>
        <dbReference type="SAM" id="MobiDB-lite"/>
    </source>
</evidence>
<evidence type="ECO:0000256" key="8">
    <source>
        <dbReference type="ARBA" id="ARBA00022927"/>
    </source>
</evidence>
<evidence type="ECO:0000256" key="4">
    <source>
        <dbReference type="ARBA" id="ARBA00016856"/>
    </source>
</evidence>
<feature type="region of interest" description="Disordered" evidence="11">
    <location>
        <begin position="67"/>
        <end position="103"/>
    </location>
</feature>
<accession>A0AAV3RQU6</accession>
<dbReference type="GO" id="GO:0006408">
    <property type="term" value="P:snRNA export from nucleus"/>
    <property type="evidence" value="ECO:0007669"/>
    <property type="project" value="InterPro"/>
</dbReference>
<dbReference type="GO" id="GO:0005634">
    <property type="term" value="C:nucleus"/>
    <property type="evidence" value="ECO:0007669"/>
    <property type="project" value="UniProtKB-SubCell"/>
</dbReference>
<dbReference type="PANTHER" id="PTHR13135:SF0">
    <property type="entry name" value="PHOSPHORYLATED ADAPTER RNA EXPORT PROTEIN"/>
    <property type="match status" value="1"/>
</dbReference>
<evidence type="ECO:0000256" key="6">
    <source>
        <dbReference type="ARBA" id="ARBA00022490"/>
    </source>
</evidence>
<keyword evidence="5" id="KW-0813">Transport</keyword>
<feature type="domain" description="Phosphorylated adapter RNA export protein RNA-binding" evidence="13">
    <location>
        <begin position="115"/>
        <end position="194"/>
    </location>
</feature>
<feature type="region of interest" description="Disordered" evidence="11">
    <location>
        <begin position="206"/>
        <end position="238"/>
    </location>
</feature>
<evidence type="ECO:0000313" key="14">
    <source>
        <dbReference type="EMBL" id="GAA0183359.1"/>
    </source>
</evidence>
<protein>
    <recommendedName>
        <fullName evidence="4">Phosphorylated adapter RNA export protein</fullName>
    </recommendedName>
    <alternativeName>
        <fullName evidence="10">RNA U small nuclear RNA export adapter protein</fullName>
    </alternativeName>
</protein>
<comment type="subcellular location">
    <subcellularLocation>
        <location evidence="2">Cytoplasm</location>
    </subcellularLocation>
    <subcellularLocation>
        <location evidence="1">Nucleus</location>
    </subcellularLocation>
</comment>
<dbReference type="PANTHER" id="PTHR13135">
    <property type="entry name" value="CYTOSOLIC RESINIFERATOXIN BINDING PROTEIN RBP-26"/>
    <property type="match status" value="1"/>
</dbReference>
<dbReference type="EMBL" id="BAABME010011178">
    <property type="protein sequence ID" value="GAA0183359.1"/>
    <property type="molecule type" value="Genomic_DNA"/>
</dbReference>
<keyword evidence="8" id="KW-0653">Protein transport</keyword>